<evidence type="ECO:0000313" key="3">
    <source>
        <dbReference type="Proteomes" id="UP000254260"/>
    </source>
</evidence>
<sequence>MSEILISNISAPPNIKAQLNALSKDIKFIREITKGGNGYLFFGENRILKNEVAVKFYYWGGDAKYHAEPSTLAAIEAPNILQVKNAGLLDGEWAYFVTPRCPNGDLDDVLEKTEHGNLQAVERTSQILSGVTHLHQRRYLHRDLKPSNIYVGEDGRSIIGDFGSIKYIPEDLNSIPASSHAVLYRPPESINANSYGFEGDIYQCGIILYQLLGGYLPYEEMAWLNKTEKIEHDRKTSRAEKSIFIDTCIQDKIKRGKILDISSLPAWVPNNLKRTIRKATHVDPTKRYLSASAFHTHLNNIKSKIPDWSVVGGQPTLRGTTSFRICNDDGVFYVQKSKKGGDWRRDNSIVGDSISEIVKKIEAKI</sequence>
<dbReference type="EMBL" id="UGUU01000001">
    <property type="protein sequence ID" value="SUD40981.1"/>
    <property type="molecule type" value="Genomic_DNA"/>
</dbReference>
<dbReference type="SMART" id="SM00220">
    <property type="entry name" value="S_TKc"/>
    <property type="match status" value="1"/>
</dbReference>
<accession>A0A379IXY7</accession>
<dbReference type="PANTHER" id="PTHR44167">
    <property type="entry name" value="OVARIAN-SPECIFIC SERINE/THREONINE-PROTEIN KINASE LOK-RELATED"/>
    <property type="match status" value="1"/>
</dbReference>
<dbReference type="Gene3D" id="1.10.510.10">
    <property type="entry name" value="Transferase(Phosphotransferase) domain 1"/>
    <property type="match status" value="1"/>
</dbReference>
<dbReference type="PANTHER" id="PTHR44167:SF24">
    <property type="entry name" value="SERINE_THREONINE-PROTEIN KINASE CHK2"/>
    <property type="match status" value="1"/>
</dbReference>
<dbReference type="OrthoDB" id="9801841at2"/>
<dbReference type="AlphaFoldDB" id="A0A379IXY7"/>
<name>A0A379IXY7_ECTME</name>
<dbReference type="SUPFAM" id="SSF56112">
    <property type="entry name" value="Protein kinase-like (PK-like)"/>
    <property type="match status" value="1"/>
</dbReference>
<dbReference type="RefSeq" id="WP_115291988.1">
    <property type="nucleotide sequence ID" value="NZ_UGUU01000001.1"/>
</dbReference>
<protein>
    <submittedName>
        <fullName evidence="2">Stk</fullName>
        <ecNumber evidence="2">2.7.11.1</ecNumber>
    </submittedName>
</protein>
<dbReference type="Proteomes" id="UP000254260">
    <property type="component" value="Unassembled WGS sequence"/>
</dbReference>
<dbReference type="PROSITE" id="PS00108">
    <property type="entry name" value="PROTEIN_KINASE_ST"/>
    <property type="match status" value="1"/>
</dbReference>
<dbReference type="InterPro" id="IPR011009">
    <property type="entry name" value="Kinase-like_dom_sf"/>
</dbReference>
<dbReference type="InterPro" id="IPR000719">
    <property type="entry name" value="Prot_kinase_dom"/>
</dbReference>
<organism evidence="2 3">
    <name type="scientific">Ectopseudomonas mendocina</name>
    <name type="common">Pseudomonas mendocina</name>
    <dbReference type="NCBI Taxonomy" id="300"/>
    <lineage>
        <taxon>Bacteria</taxon>
        <taxon>Pseudomonadati</taxon>
        <taxon>Pseudomonadota</taxon>
        <taxon>Gammaproteobacteria</taxon>
        <taxon>Pseudomonadales</taxon>
        <taxon>Pseudomonadaceae</taxon>
        <taxon>Ectopseudomonas</taxon>
    </lineage>
</organism>
<dbReference type="InterPro" id="IPR008271">
    <property type="entry name" value="Ser/Thr_kinase_AS"/>
</dbReference>
<proteinExistence type="predicted"/>
<dbReference type="Pfam" id="PF00069">
    <property type="entry name" value="Pkinase"/>
    <property type="match status" value="1"/>
</dbReference>
<dbReference type="EC" id="2.7.11.1" evidence="2"/>
<dbReference type="GO" id="GO:0005524">
    <property type="term" value="F:ATP binding"/>
    <property type="evidence" value="ECO:0007669"/>
    <property type="project" value="InterPro"/>
</dbReference>
<evidence type="ECO:0000259" key="1">
    <source>
        <dbReference type="PROSITE" id="PS50011"/>
    </source>
</evidence>
<keyword evidence="2" id="KW-0808">Transferase</keyword>
<reference evidence="2 3" key="1">
    <citation type="submission" date="2018-06" db="EMBL/GenBank/DDBJ databases">
        <authorList>
            <consortium name="Pathogen Informatics"/>
            <person name="Doyle S."/>
        </authorList>
    </citation>
    <scope>NUCLEOTIDE SEQUENCE [LARGE SCALE GENOMIC DNA]</scope>
    <source>
        <strain evidence="2 3">NCTC10899</strain>
    </source>
</reference>
<dbReference type="GO" id="GO:0004674">
    <property type="term" value="F:protein serine/threonine kinase activity"/>
    <property type="evidence" value="ECO:0007669"/>
    <property type="project" value="UniProtKB-EC"/>
</dbReference>
<dbReference type="PROSITE" id="PS50011">
    <property type="entry name" value="PROTEIN_KINASE_DOM"/>
    <property type="match status" value="1"/>
</dbReference>
<evidence type="ECO:0000313" key="2">
    <source>
        <dbReference type="EMBL" id="SUD40981.1"/>
    </source>
</evidence>
<gene>
    <name evidence="2" type="primary">stk</name>
    <name evidence="2" type="ORF">NCTC10899_03838</name>
</gene>
<feature type="domain" description="Protein kinase" evidence="1">
    <location>
        <begin position="26"/>
        <end position="298"/>
    </location>
</feature>